<name>A0AA38M388_9CUCU</name>
<dbReference type="Proteomes" id="UP001168821">
    <property type="component" value="Unassembled WGS sequence"/>
</dbReference>
<organism evidence="2 3">
    <name type="scientific">Zophobas morio</name>
    <dbReference type="NCBI Taxonomy" id="2755281"/>
    <lineage>
        <taxon>Eukaryota</taxon>
        <taxon>Metazoa</taxon>
        <taxon>Ecdysozoa</taxon>
        <taxon>Arthropoda</taxon>
        <taxon>Hexapoda</taxon>
        <taxon>Insecta</taxon>
        <taxon>Pterygota</taxon>
        <taxon>Neoptera</taxon>
        <taxon>Endopterygota</taxon>
        <taxon>Coleoptera</taxon>
        <taxon>Polyphaga</taxon>
        <taxon>Cucujiformia</taxon>
        <taxon>Tenebrionidae</taxon>
        <taxon>Zophobas</taxon>
    </lineage>
</organism>
<proteinExistence type="predicted"/>
<reference evidence="2" key="1">
    <citation type="journal article" date="2023" name="G3 (Bethesda)">
        <title>Whole genome assemblies of Zophobas morio and Tenebrio molitor.</title>
        <authorList>
            <person name="Kaur S."/>
            <person name="Stinson S.A."/>
            <person name="diCenzo G.C."/>
        </authorList>
    </citation>
    <scope>NUCLEOTIDE SEQUENCE</scope>
    <source>
        <strain evidence="2">QUZm001</strain>
    </source>
</reference>
<feature type="region of interest" description="Disordered" evidence="1">
    <location>
        <begin position="1"/>
        <end position="59"/>
    </location>
</feature>
<comment type="caution">
    <text evidence="2">The sequence shown here is derived from an EMBL/GenBank/DDBJ whole genome shotgun (WGS) entry which is preliminary data.</text>
</comment>
<dbReference type="AlphaFoldDB" id="A0AA38M388"/>
<evidence type="ECO:0000256" key="1">
    <source>
        <dbReference type="SAM" id="MobiDB-lite"/>
    </source>
</evidence>
<dbReference type="EMBL" id="JALNTZ010000009">
    <property type="protein sequence ID" value="KAJ3641706.1"/>
    <property type="molecule type" value="Genomic_DNA"/>
</dbReference>
<feature type="compositionally biased region" description="Basic and acidic residues" evidence="1">
    <location>
        <begin position="1"/>
        <end position="29"/>
    </location>
</feature>
<accession>A0AA38M388</accession>
<protein>
    <submittedName>
        <fullName evidence="2">Uncharacterized protein</fullName>
    </submittedName>
</protein>
<evidence type="ECO:0000313" key="2">
    <source>
        <dbReference type="EMBL" id="KAJ3641706.1"/>
    </source>
</evidence>
<gene>
    <name evidence="2" type="ORF">Zmor_028188</name>
</gene>
<sequence>MSPDPNHNETSEPPSELHKRLNGVHKEAAVPEEVLNGLSMHSPPKLLKTGGSAEDGPNDLISVKAAVGEQSEDEEKIKEYLQRSDTAVIYPEPVGHPENGECYVNV</sequence>
<keyword evidence="3" id="KW-1185">Reference proteome</keyword>
<evidence type="ECO:0000313" key="3">
    <source>
        <dbReference type="Proteomes" id="UP001168821"/>
    </source>
</evidence>